<comment type="caution">
    <text evidence="2">The sequence shown here is derived from an EMBL/GenBank/DDBJ whole genome shotgun (WGS) entry which is preliminary data.</text>
</comment>
<dbReference type="InterPro" id="IPR027417">
    <property type="entry name" value="P-loop_NTPase"/>
</dbReference>
<dbReference type="InterPro" id="IPR003959">
    <property type="entry name" value="ATPase_AAA_core"/>
</dbReference>
<dbReference type="Gene3D" id="3.40.50.300">
    <property type="entry name" value="P-loop containing nucleotide triphosphate hydrolases"/>
    <property type="match status" value="1"/>
</dbReference>
<dbReference type="SMART" id="SM00382">
    <property type="entry name" value="AAA"/>
    <property type="match status" value="1"/>
</dbReference>
<protein>
    <submittedName>
        <fullName evidence="2">ATP-binding protein</fullName>
    </submittedName>
</protein>
<reference evidence="2" key="1">
    <citation type="submission" date="2020-10" db="EMBL/GenBank/DDBJ databases">
        <authorList>
            <person name="Gilroy R."/>
        </authorList>
    </citation>
    <scope>NUCLEOTIDE SEQUENCE</scope>
    <source>
        <strain evidence="2">CHK187-14744</strain>
    </source>
</reference>
<dbReference type="CDD" id="cd00009">
    <property type="entry name" value="AAA"/>
    <property type="match status" value="1"/>
</dbReference>
<dbReference type="GO" id="GO:0016887">
    <property type="term" value="F:ATP hydrolysis activity"/>
    <property type="evidence" value="ECO:0007669"/>
    <property type="project" value="InterPro"/>
</dbReference>
<dbReference type="InterPro" id="IPR003593">
    <property type="entry name" value="AAA+_ATPase"/>
</dbReference>
<dbReference type="Proteomes" id="UP000824164">
    <property type="component" value="Unassembled WGS sequence"/>
</dbReference>
<reference evidence="2" key="2">
    <citation type="journal article" date="2021" name="PeerJ">
        <title>Extensive microbial diversity within the chicken gut microbiome revealed by metagenomics and culture.</title>
        <authorList>
            <person name="Gilroy R."/>
            <person name="Ravi A."/>
            <person name="Getino M."/>
            <person name="Pursley I."/>
            <person name="Horton D.L."/>
            <person name="Alikhan N.F."/>
            <person name="Baker D."/>
            <person name="Gharbi K."/>
            <person name="Hall N."/>
            <person name="Watson M."/>
            <person name="Adriaenssens E.M."/>
            <person name="Foster-Nyarko E."/>
            <person name="Jarju S."/>
            <person name="Secka A."/>
            <person name="Antonio M."/>
            <person name="Oren A."/>
            <person name="Chaudhuri R.R."/>
            <person name="La Ragione R."/>
            <person name="Hildebrand F."/>
            <person name="Pallen M.J."/>
        </authorList>
    </citation>
    <scope>NUCLEOTIDE SEQUENCE</scope>
    <source>
        <strain evidence="2">CHK187-14744</strain>
    </source>
</reference>
<sequence length="343" mass="38384">MIYSGKWMEDFRKEPAYGLSAVCGFHEWKRLFGGCIPDGELDPLFHVSVCQMFLLWGAAGSGKSTLCEALAGELALAGYVYIRIPALLMAGNDSDQACENVKSFGSALKDQLEQGKKICLFLEHVEYLTESPSACRIMEQIFTDIENREWPFILTATANDRRMVCPELAKSMLDGPVRPPGRKDRRRFLQTFLSPFLSETSPVSLEYLTEHTEGLTYGRLMKLINCFRLALKQETAIRYEFREKAIRQAMEKGDIVISPSMAETLLQQAASDGGGAKWDEDQKVCGYGNEVGKKEDGTVYMSASGGARYPEDAKDAEGKRIRGKEEKNLIEIIEALDQLKEIV</sequence>
<accession>A0A9D1KW31</accession>
<dbReference type="Pfam" id="PF00004">
    <property type="entry name" value="AAA"/>
    <property type="match status" value="1"/>
</dbReference>
<organism evidence="2 3">
    <name type="scientific">Candidatus Onthocola gallistercoris</name>
    <dbReference type="NCBI Taxonomy" id="2840876"/>
    <lineage>
        <taxon>Bacteria</taxon>
        <taxon>Bacillati</taxon>
        <taxon>Bacillota</taxon>
        <taxon>Bacilli</taxon>
        <taxon>Candidatus Onthocola</taxon>
    </lineage>
</organism>
<proteinExistence type="predicted"/>
<evidence type="ECO:0000313" key="3">
    <source>
        <dbReference type="Proteomes" id="UP000824164"/>
    </source>
</evidence>
<name>A0A9D1KW31_9FIRM</name>
<dbReference type="GO" id="GO:0005524">
    <property type="term" value="F:ATP binding"/>
    <property type="evidence" value="ECO:0007669"/>
    <property type="project" value="UniProtKB-KW"/>
</dbReference>
<gene>
    <name evidence="2" type="ORF">IAB63_06115</name>
</gene>
<keyword evidence="2" id="KW-0067">ATP-binding</keyword>
<keyword evidence="2" id="KW-0547">Nucleotide-binding</keyword>
<dbReference type="SUPFAM" id="SSF52540">
    <property type="entry name" value="P-loop containing nucleoside triphosphate hydrolases"/>
    <property type="match status" value="1"/>
</dbReference>
<evidence type="ECO:0000259" key="1">
    <source>
        <dbReference type="SMART" id="SM00382"/>
    </source>
</evidence>
<dbReference type="AlphaFoldDB" id="A0A9D1KW31"/>
<evidence type="ECO:0000313" key="2">
    <source>
        <dbReference type="EMBL" id="HIU02811.1"/>
    </source>
</evidence>
<dbReference type="EMBL" id="DVLT01000040">
    <property type="protein sequence ID" value="HIU02811.1"/>
    <property type="molecule type" value="Genomic_DNA"/>
</dbReference>
<feature type="domain" description="AAA+ ATPase" evidence="1">
    <location>
        <begin position="49"/>
        <end position="184"/>
    </location>
</feature>